<comment type="caution">
    <text evidence="1">The sequence shown here is derived from an EMBL/GenBank/DDBJ whole genome shotgun (WGS) entry which is preliminary data.</text>
</comment>
<protein>
    <submittedName>
        <fullName evidence="1">Uncharacterized protein</fullName>
    </submittedName>
</protein>
<name>A0A0C1QMC1_9GAMM</name>
<proteinExistence type="predicted"/>
<dbReference type="AlphaFoldDB" id="A0A0C1QMC1"/>
<gene>
    <name evidence="1" type="ORF">JF50_18155</name>
</gene>
<organism evidence="1 2">
    <name type="scientific">Pseudoalteromonas luteoviolacea</name>
    <dbReference type="NCBI Taxonomy" id="43657"/>
    <lineage>
        <taxon>Bacteria</taxon>
        <taxon>Pseudomonadati</taxon>
        <taxon>Pseudomonadota</taxon>
        <taxon>Gammaproteobacteria</taxon>
        <taxon>Alteromonadales</taxon>
        <taxon>Pseudoalteromonadaceae</taxon>
        <taxon>Pseudoalteromonas</taxon>
    </lineage>
</organism>
<dbReference type="Proteomes" id="UP000031327">
    <property type="component" value="Unassembled WGS sequence"/>
</dbReference>
<dbReference type="OrthoDB" id="6306712at2"/>
<evidence type="ECO:0000313" key="1">
    <source>
        <dbReference type="EMBL" id="KID56197.1"/>
    </source>
</evidence>
<reference evidence="1 2" key="1">
    <citation type="submission" date="2014-12" db="EMBL/GenBank/DDBJ databases">
        <title>Draft Genome Sequence of Pseudoalteromonas luteoviolacea HI1.</title>
        <authorList>
            <person name="Asahina A.Y."/>
            <person name="Hadfield M.G."/>
        </authorList>
    </citation>
    <scope>NUCLEOTIDE SEQUENCE [LARGE SCALE GENOMIC DNA]</scope>
    <source>
        <strain evidence="1 2">HI1</strain>
    </source>
</reference>
<accession>A0A0C1QMC1</accession>
<sequence length="79" mass="9147">MDQKFIEQIKYEERDSQSCKYAGSNKHYINATLLLDESSASDEDRTKLLTQLNLYRHSASIEIEEVADGVFNMRFALLN</sequence>
<dbReference type="EMBL" id="JWIC01000007">
    <property type="protein sequence ID" value="KID56197.1"/>
    <property type="molecule type" value="Genomic_DNA"/>
</dbReference>
<dbReference type="RefSeq" id="WP_039610770.1">
    <property type="nucleotide sequence ID" value="NZ_JWIC01000007.1"/>
</dbReference>
<evidence type="ECO:0000313" key="2">
    <source>
        <dbReference type="Proteomes" id="UP000031327"/>
    </source>
</evidence>